<organism evidence="1 2">
    <name type="scientific">Ferroplasma acidiphilum</name>
    <dbReference type="NCBI Taxonomy" id="74969"/>
    <lineage>
        <taxon>Archaea</taxon>
        <taxon>Methanobacteriati</taxon>
        <taxon>Thermoplasmatota</taxon>
        <taxon>Thermoplasmata</taxon>
        <taxon>Thermoplasmatales</taxon>
        <taxon>Ferroplasmaceae</taxon>
        <taxon>Ferroplasma</taxon>
    </lineage>
</organism>
<dbReference type="Proteomes" id="UP000546917">
    <property type="component" value="Unassembled WGS sequence"/>
</dbReference>
<gene>
    <name evidence="1" type="ORF">HLB00_09220</name>
</gene>
<dbReference type="RefSeq" id="WP_171482057.1">
    <property type="nucleotide sequence ID" value="NZ_CP133600.1"/>
</dbReference>
<evidence type="ECO:0000313" key="1">
    <source>
        <dbReference type="EMBL" id="NOL60999.1"/>
    </source>
</evidence>
<dbReference type="AlphaFoldDB" id="A0A7K4FRU0"/>
<sequence>MALIYAIKNFAWFLKGTISSDIASVLAKHIKLYRNPEMTHKGYTAFLKGH</sequence>
<name>A0A7K4FRU0_9ARCH</name>
<dbReference type="EMBL" id="JABGBP010000389">
    <property type="protein sequence ID" value="NOL60999.1"/>
    <property type="molecule type" value="Genomic_DNA"/>
</dbReference>
<dbReference type="GeneID" id="84217577"/>
<comment type="caution">
    <text evidence="1">The sequence shown here is derived from an EMBL/GenBank/DDBJ whole genome shotgun (WGS) entry which is preliminary data.</text>
</comment>
<proteinExistence type="predicted"/>
<accession>A0A7K4FRU0</accession>
<protein>
    <submittedName>
        <fullName evidence="1">Uncharacterized protein</fullName>
    </submittedName>
</protein>
<reference evidence="1 2" key="1">
    <citation type="submission" date="2020-05" db="EMBL/GenBank/DDBJ databases">
        <authorList>
            <person name="Zhang R."/>
        </authorList>
    </citation>
    <scope>NUCLEOTIDE SEQUENCE [LARGE SCALE GENOMIC DNA]</scope>
    <source>
        <strain evidence="1 2">DSM 28986</strain>
    </source>
</reference>
<evidence type="ECO:0000313" key="2">
    <source>
        <dbReference type="Proteomes" id="UP000546917"/>
    </source>
</evidence>